<name>A0A1M6IEA4_9BRAD</name>
<feature type="region of interest" description="Disordered" evidence="1">
    <location>
        <begin position="39"/>
        <end position="66"/>
    </location>
</feature>
<gene>
    <name evidence="2" type="ORF">SAMN05444159_0320</name>
</gene>
<sequence>MTALRLAMTFRYNFTISRPDTPEVCYKFPYPPVRGRRECRAPDAPDSRVCNGSGRTHTRWSGHTGITRHSPRNGFTAYIVLSPVSRAFLPPSPLRSLLLKNLTPASGCQDHTTSPSASAPFVKSASASTASCPASVTISSRPSVGQDGKSYSLICISEKQKYFCKRGWTGFCLTGKSPERDNLLDVVPAKAGTHTPRPLCLALRPDGFPTTYIGGYGSLLSPGRLVDAQSRYGYASTPSSVLGNGTPGR</sequence>
<reference evidence="2 3" key="1">
    <citation type="submission" date="2016-11" db="EMBL/GenBank/DDBJ databases">
        <authorList>
            <person name="Jaros S."/>
            <person name="Januszkiewicz K."/>
            <person name="Wedrychowicz H."/>
        </authorList>
    </citation>
    <scope>NUCLEOTIDE SEQUENCE [LARGE SCALE GENOMIC DNA]</scope>
    <source>
        <strain evidence="2 3">GAS499</strain>
    </source>
</reference>
<proteinExistence type="predicted"/>
<evidence type="ECO:0000313" key="3">
    <source>
        <dbReference type="Proteomes" id="UP000189935"/>
    </source>
</evidence>
<accession>A0A1M6IEA4</accession>
<dbReference type="Proteomes" id="UP000189935">
    <property type="component" value="Chromosome I"/>
</dbReference>
<dbReference type="AlphaFoldDB" id="A0A1M6IEA4"/>
<evidence type="ECO:0000256" key="1">
    <source>
        <dbReference type="SAM" id="MobiDB-lite"/>
    </source>
</evidence>
<protein>
    <submittedName>
        <fullName evidence="2">Uncharacterized protein</fullName>
    </submittedName>
</protein>
<evidence type="ECO:0000313" key="2">
    <source>
        <dbReference type="EMBL" id="SHJ32636.1"/>
    </source>
</evidence>
<dbReference type="EMBL" id="LT670844">
    <property type="protein sequence ID" value="SHJ32636.1"/>
    <property type="molecule type" value="Genomic_DNA"/>
</dbReference>
<organism evidence="2 3">
    <name type="scientific">Bradyrhizobium lablabi</name>
    <dbReference type="NCBI Taxonomy" id="722472"/>
    <lineage>
        <taxon>Bacteria</taxon>
        <taxon>Pseudomonadati</taxon>
        <taxon>Pseudomonadota</taxon>
        <taxon>Alphaproteobacteria</taxon>
        <taxon>Hyphomicrobiales</taxon>
        <taxon>Nitrobacteraceae</taxon>
        <taxon>Bradyrhizobium</taxon>
    </lineage>
</organism>